<dbReference type="Proteomes" id="UP000094969">
    <property type="component" value="Chromosome"/>
</dbReference>
<dbReference type="EMBL" id="CP017147">
    <property type="protein sequence ID" value="AOO81672.1"/>
    <property type="molecule type" value="Genomic_DNA"/>
</dbReference>
<dbReference type="AlphaFoldDB" id="A0A1D7U2V5"/>
<dbReference type="PROSITE" id="PS51257">
    <property type="entry name" value="PROKAR_LIPOPROTEIN"/>
    <property type="match status" value="1"/>
</dbReference>
<feature type="chain" id="PRO_5009099917" description="Lipoprotein" evidence="1">
    <location>
        <begin position="21"/>
        <end position="177"/>
    </location>
</feature>
<gene>
    <name evidence="2" type="ORF">BHK69_15500</name>
</gene>
<dbReference type="RefSeq" id="WP_069690883.1">
    <property type="nucleotide sequence ID" value="NZ_CP017147.1"/>
</dbReference>
<keyword evidence="1" id="KW-0732">Signal</keyword>
<evidence type="ECO:0008006" key="4">
    <source>
        <dbReference type="Google" id="ProtNLM"/>
    </source>
</evidence>
<evidence type="ECO:0000313" key="3">
    <source>
        <dbReference type="Proteomes" id="UP000094969"/>
    </source>
</evidence>
<dbReference type="STRING" id="1526658.BHK69_15500"/>
<protein>
    <recommendedName>
        <fullName evidence="4">Lipoprotein</fullName>
    </recommendedName>
</protein>
<feature type="signal peptide" evidence="1">
    <location>
        <begin position="1"/>
        <end position="20"/>
    </location>
</feature>
<evidence type="ECO:0000256" key="1">
    <source>
        <dbReference type="SAM" id="SignalP"/>
    </source>
</evidence>
<keyword evidence="3" id="KW-1185">Reference proteome</keyword>
<evidence type="ECO:0000313" key="2">
    <source>
        <dbReference type="EMBL" id="AOO81672.1"/>
    </source>
</evidence>
<sequence length="177" mass="19260">MKRFTTIALLLAFTGGCVSSAETESKQQAHERSDAYAAVLASAEADYGANNITFGQMVARVTSARIASLPNDTFAAEESYFARLQGARVDKGEITIDEYRYTLSQKINEIAAKRHARAVQTVAAIAALESAPASSPAPVAPQMQFQSTYQPIYPQSQRLQANCRSQMVFNQLQTVCN</sequence>
<reference evidence="2 3" key="1">
    <citation type="journal article" date="2015" name="Antonie Van Leeuwenhoek">
        <title>Bosea vaviloviae sp. nov., a new species of slow-growing rhizobia isolated from nodules of the relict species Vavilovia formosa (Stev.) Fed.</title>
        <authorList>
            <person name="Safronova V.I."/>
            <person name="Kuznetsova I.G."/>
            <person name="Sazanova A.L."/>
            <person name="Kimeklis A.K."/>
            <person name="Belimov A.A."/>
            <person name="Andronov E.E."/>
            <person name="Pinaev A.G."/>
            <person name="Chizhevskaya E.P."/>
            <person name="Pukhaev A.R."/>
            <person name="Popov K.P."/>
            <person name="Willems A."/>
            <person name="Tikhonovich I.A."/>
        </authorList>
    </citation>
    <scope>NUCLEOTIDE SEQUENCE [LARGE SCALE GENOMIC DNA]</scope>
    <source>
        <strain evidence="2 3">Vaf18</strain>
    </source>
</reference>
<organism evidence="2 3">
    <name type="scientific">Bosea vaviloviae</name>
    <dbReference type="NCBI Taxonomy" id="1526658"/>
    <lineage>
        <taxon>Bacteria</taxon>
        <taxon>Pseudomonadati</taxon>
        <taxon>Pseudomonadota</taxon>
        <taxon>Alphaproteobacteria</taxon>
        <taxon>Hyphomicrobiales</taxon>
        <taxon>Boseaceae</taxon>
        <taxon>Bosea</taxon>
    </lineage>
</organism>
<accession>A0A1D7U2V5</accession>
<dbReference type="KEGG" id="bvv:BHK69_15500"/>
<name>A0A1D7U2V5_9HYPH</name>
<proteinExistence type="predicted"/>